<feature type="non-terminal residue" evidence="2">
    <location>
        <position position="551"/>
    </location>
</feature>
<organism evidence="2 3">
    <name type="scientific">Dibothriocephalus latus</name>
    <name type="common">Fish tapeworm</name>
    <name type="synonym">Diphyllobothrium latum</name>
    <dbReference type="NCBI Taxonomy" id="60516"/>
    <lineage>
        <taxon>Eukaryota</taxon>
        <taxon>Metazoa</taxon>
        <taxon>Spiralia</taxon>
        <taxon>Lophotrochozoa</taxon>
        <taxon>Platyhelminthes</taxon>
        <taxon>Cestoda</taxon>
        <taxon>Eucestoda</taxon>
        <taxon>Diphyllobothriidea</taxon>
        <taxon>Diphyllobothriidae</taxon>
        <taxon>Dibothriocephalus</taxon>
    </lineage>
</organism>
<keyword evidence="3" id="KW-1185">Reference proteome</keyword>
<name>A0A3P7KV30_DIBLA</name>
<gene>
    <name evidence="2" type="ORF">DILT_LOCUS4636</name>
</gene>
<sequence length="551" mass="61278">MAMAHAAYTRKRYFEKQRAALTRVAYELQKEKTCADTCTLQAKQALLDEAVRKLGEGHREARSWEDPAKNEQKEAENRQSKANERFNAAFLELMTDKAIKEWQASASVRYRAAALETEKQRAAAVAALPPPPPPPYCDSVVTCKLPNEMACTQCTGVKDADMVHKVSVNVVDGDKNCLSGPRPMSPPQVMNAKMQSSETPLEEQPTAFDAAVKEEVRLKAVEQGRSIQAVEDLVKAEVRGQTAIQRVRVQQHYDSLLRRLDEIAKVDFRDQKRHIASSMALYPAAGEGAEAVERKRERAFEKELFQQMPLESQKELRQEMSLAPSLESSDSVPITETLVEVDADSEVVAAELTTPSVHQTDPPVKIHNPGALLRTPEMDGDQVETYTVTGSMDNSVVFPIASSLGQEQISTENLNNQAYQYDSKSIKNLQEQLKQYFRTRNTIGDYSRNSGSVDFDREKEKLDLQVAEIDRQIEALRQSALARQRRLQDEGRRATPGTSMNRDPMVAFPPDSNGLPIRFHEPFITEASGGSGSLSPTLSVSAASIADHSPF</sequence>
<dbReference type="Proteomes" id="UP000281553">
    <property type="component" value="Unassembled WGS sequence"/>
</dbReference>
<feature type="region of interest" description="Disordered" evidence="1">
    <location>
        <begin position="484"/>
        <end position="507"/>
    </location>
</feature>
<dbReference type="EMBL" id="UYRU01045831">
    <property type="protein sequence ID" value="VDN08805.1"/>
    <property type="molecule type" value="Genomic_DNA"/>
</dbReference>
<evidence type="ECO:0000313" key="2">
    <source>
        <dbReference type="EMBL" id="VDN08805.1"/>
    </source>
</evidence>
<accession>A0A3P7KV30</accession>
<feature type="region of interest" description="Disordered" evidence="1">
    <location>
        <begin position="58"/>
        <end position="81"/>
    </location>
</feature>
<evidence type="ECO:0000313" key="3">
    <source>
        <dbReference type="Proteomes" id="UP000281553"/>
    </source>
</evidence>
<evidence type="ECO:0000256" key="1">
    <source>
        <dbReference type="SAM" id="MobiDB-lite"/>
    </source>
</evidence>
<proteinExistence type="predicted"/>
<dbReference type="AlphaFoldDB" id="A0A3P7KV30"/>
<reference evidence="2 3" key="1">
    <citation type="submission" date="2018-11" db="EMBL/GenBank/DDBJ databases">
        <authorList>
            <consortium name="Pathogen Informatics"/>
        </authorList>
    </citation>
    <scope>NUCLEOTIDE SEQUENCE [LARGE SCALE GENOMIC DNA]</scope>
</reference>
<dbReference type="OrthoDB" id="6260897at2759"/>
<protein>
    <submittedName>
        <fullName evidence="2">Uncharacterized protein</fullName>
    </submittedName>
</protein>